<feature type="region of interest" description="Disordered" evidence="4">
    <location>
        <begin position="495"/>
        <end position="856"/>
    </location>
</feature>
<dbReference type="PANTHER" id="PTHR15410">
    <property type="entry name" value="HIRA-INTERACTING PROTEIN 3"/>
    <property type="match status" value="1"/>
</dbReference>
<proteinExistence type="predicted"/>
<keyword evidence="3" id="KW-0539">Nucleus</keyword>
<dbReference type="InterPro" id="IPR037647">
    <property type="entry name" value="HIRIP3"/>
</dbReference>
<evidence type="ECO:0000313" key="7">
    <source>
        <dbReference type="Proteomes" id="UP000887013"/>
    </source>
</evidence>
<feature type="compositionally biased region" description="Low complexity" evidence="4">
    <location>
        <begin position="265"/>
        <end position="277"/>
    </location>
</feature>
<dbReference type="OrthoDB" id="552755at2759"/>
<keyword evidence="7" id="KW-1185">Reference proteome</keyword>
<sequence>MECMLKTITESLKDADLEKVSKADLRKQYLEKVGLTELSKEDKKLFSSAVNTAYLGFISSANKIDDSSKNIKPEKALKNGSIHDCISEKKEDLANRVVDSPSAEEEITPSNITEKILSENMEIDSDDEPFKSFKDGNAKKLSNDSKKLSNKRPLISSSDDDFTEKMKNKKIIHNKIQKKKRARFSFNKDNECFSKNISSDSEDEPVISLTGRRSNSLKNSKDDSSLSEDEPLTNYSKKKSNSFKKSTKNNSSESENEPITKYSKKSTNSFKKSTSNNASESEDEPIVTSSKKRSNTSNELLKNNSNESGIKFSKTKIKNSSNIDDISLFQESNDSSFSKVKPVKKFVSSSDSEDEQAITINKKKTNSENQSTEKNLSVSENVPVKKFVKKKAHNSKNLNDSKVVSMLSMDSSSDSDEEEISKSYKNSDSEDEPLTKYSKKKLNTFDESLKNNSSESENESIIKFSKNRNSTNIDDISLYQGSNDSSFFKVEPVKNFVSSSDSEDEQVVIVSEKKMNSENQSTERNVSDSENVSDLNLKNSNDSNKKDQIIKCNITSDSEDEPLTKYSKKKSSNSIDSEDEPLTSITKKKSDSSNESTKVNLNKSVKILSKRSNSSKVFTKSSSNESEDEPLATFVKKKSSNTTDSDDDFVISKSKKKFKSLNRSSRMTINSSDSEDEPLTKFMDRKPYNSKNSKKKSEERMIKKKQHSYKIDGISTLNVNSSDESEEKPLIKFGKKKNNSNSDDDMKIKNQQVKKLNNSNEKLSSVITDSSEDEPLSKFAEKKSEDTSDSEHELLMTSTSKESKKSNGLERSSSLSADENDLVEVNSKNKLSNKKQDKDFGKKKEQKHSSASENKIEHLKKYVRAAGLRVQCYTKLFENCKSVKAKCEKLLHLLEKEGLKGRPTLEKCKKLKKKIETKKEIAELDVSNILVTKGRSKRTVCSDATNFEPKSANSSPIKSFSRLKGIVESEESD</sequence>
<protein>
    <recommendedName>
        <fullName evidence="5">Histone chaperone domain-containing protein</fullName>
    </recommendedName>
</protein>
<feature type="region of interest" description="Disordered" evidence="4">
    <location>
        <begin position="126"/>
        <end position="161"/>
    </location>
</feature>
<feature type="compositionally biased region" description="Polar residues" evidence="4">
    <location>
        <begin position="661"/>
        <end position="672"/>
    </location>
</feature>
<feature type="compositionally biased region" description="Low complexity" evidence="4">
    <location>
        <begin position="612"/>
        <end position="624"/>
    </location>
</feature>
<evidence type="ECO:0000256" key="4">
    <source>
        <dbReference type="SAM" id="MobiDB-lite"/>
    </source>
</evidence>
<feature type="compositionally biased region" description="Basic and acidic residues" evidence="4">
    <location>
        <begin position="678"/>
        <end position="687"/>
    </location>
</feature>
<reference evidence="6" key="1">
    <citation type="submission" date="2020-08" db="EMBL/GenBank/DDBJ databases">
        <title>Multicomponent nature underlies the extraordinary mechanical properties of spider dragline silk.</title>
        <authorList>
            <person name="Kono N."/>
            <person name="Nakamura H."/>
            <person name="Mori M."/>
            <person name="Yoshida Y."/>
            <person name="Ohtoshi R."/>
            <person name="Malay A.D."/>
            <person name="Moran D.A.P."/>
            <person name="Tomita M."/>
            <person name="Numata K."/>
            <person name="Arakawa K."/>
        </authorList>
    </citation>
    <scope>NUCLEOTIDE SEQUENCE</scope>
</reference>
<comment type="caution">
    <text evidence="6">The sequence shown here is derived from an EMBL/GenBank/DDBJ whole genome shotgun (WGS) entry which is preliminary data.</text>
</comment>
<accession>A0A8X6Q4H2</accession>
<evidence type="ECO:0000259" key="5">
    <source>
        <dbReference type="SMART" id="SM01082"/>
    </source>
</evidence>
<evidence type="ECO:0000256" key="1">
    <source>
        <dbReference type="ARBA" id="ARBA00004123"/>
    </source>
</evidence>
<dbReference type="InterPro" id="IPR019098">
    <property type="entry name" value="Histone_chaperone_domain_CHZ"/>
</dbReference>
<keyword evidence="2" id="KW-0143">Chaperone</keyword>
<evidence type="ECO:0000256" key="2">
    <source>
        <dbReference type="ARBA" id="ARBA00023186"/>
    </source>
</evidence>
<dbReference type="AlphaFoldDB" id="A0A8X6Q4H2"/>
<name>A0A8X6Q4H2_NEPPI</name>
<organism evidence="6 7">
    <name type="scientific">Nephila pilipes</name>
    <name type="common">Giant wood spider</name>
    <name type="synonym">Nephila maculata</name>
    <dbReference type="NCBI Taxonomy" id="299642"/>
    <lineage>
        <taxon>Eukaryota</taxon>
        <taxon>Metazoa</taxon>
        <taxon>Ecdysozoa</taxon>
        <taxon>Arthropoda</taxon>
        <taxon>Chelicerata</taxon>
        <taxon>Arachnida</taxon>
        <taxon>Araneae</taxon>
        <taxon>Araneomorphae</taxon>
        <taxon>Entelegynae</taxon>
        <taxon>Araneoidea</taxon>
        <taxon>Nephilidae</taxon>
        <taxon>Nephila</taxon>
    </lineage>
</organism>
<dbReference type="EMBL" id="BMAW01027050">
    <property type="protein sequence ID" value="GFU00002.1"/>
    <property type="molecule type" value="Genomic_DNA"/>
</dbReference>
<feature type="compositionally biased region" description="Polar residues" evidence="4">
    <location>
        <begin position="593"/>
        <end position="603"/>
    </location>
</feature>
<feature type="compositionally biased region" description="Basic and acidic residues" evidence="4">
    <location>
        <begin position="834"/>
        <end position="856"/>
    </location>
</feature>
<gene>
    <name evidence="6" type="primary">AVEN_15026_1</name>
    <name evidence="6" type="ORF">NPIL_80231</name>
</gene>
<feature type="domain" description="Histone chaperone" evidence="5">
    <location>
        <begin position="915"/>
        <end position="952"/>
    </location>
</feature>
<comment type="subcellular location">
    <subcellularLocation>
        <location evidence="1">Nucleus</location>
    </subcellularLocation>
</comment>
<feature type="region of interest" description="Disordered" evidence="4">
    <location>
        <begin position="346"/>
        <end position="467"/>
    </location>
</feature>
<feature type="compositionally biased region" description="Low complexity" evidence="4">
    <location>
        <begin position="295"/>
        <end position="308"/>
    </location>
</feature>
<feature type="compositionally biased region" description="Polar residues" evidence="4">
    <location>
        <begin position="749"/>
        <end position="769"/>
    </location>
</feature>
<dbReference type="GO" id="GO:0005634">
    <property type="term" value="C:nucleus"/>
    <property type="evidence" value="ECO:0007669"/>
    <property type="project" value="UniProtKB-SubCell"/>
</dbReference>
<feature type="compositionally biased region" description="Basic and acidic residues" evidence="4">
    <location>
        <begin position="775"/>
        <end position="794"/>
    </location>
</feature>
<dbReference type="Proteomes" id="UP000887013">
    <property type="component" value="Unassembled WGS sequence"/>
</dbReference>
<feature type="compositionally biased region" description="Low complexity" evidence="4">
    <location>
        <begin position="533"/>
        <end position="542"/>
    </location>
</feature>
<dbReference type="SMART" id="SM01082">
    <property type="entry name" value="CHZ"/>
    <property type="match status" value="1"/>
</dbReference>
<feature type="compositionally biased region" description="Polar residues" evidence="4">
    <location>
        <begin position="517"/>
        <end position="532"/>
    </location>
</feature>
<dbReference type="PANTHER" id="PTHR15410:SF2">
    <property type="entry name" value="HIRA-INTERACTING PROTEIN 3"/>
    <property type="match status" value="1"/>
</dbReference>
<feature type="region of interest" description="Disordered" evidence="4">
    <location>
        <begin position="194"/>
        <end position="316"/>
    </location>
</feature>
<evidence type="ECO:0000313" key="6">
    <source>
        <dbReference type="EMBL" id="GFU00002.1"/>
    </source>
</evidence>
<evidence type="ECO:0000256" key="3">
    <source>
        <dbReference type="ARBA" id="ARBA00023242"/>
    </source>
</evidence>
<feature type="compositionally biased region" description="Basic and acidic residues" evidence="4">
    <location>
        <begin position="128"/>
        <end position="147"/>
    </location>
</feature>
<feature type="compositionally biased region" description="Basic residues" evidence="4">
    <location>
        <begin position="236"/>
        <end position="247"/>
    </location>
</feature>
<feature type="compositionally biased region" description="Low complexity" evidence="4">
    <location>
        <begin position="400"/>
        <end position="412"/>
    </location>
</feature>
<feature type="compositionally biased region" description="Polar residues" evidence="4">
    <location>
        <begin position="367"/>
        <end position="380"/>
    </location>
</feature>